<reference evidence="1" key="1">
    <citation type="submission" date="2023-03" db="EMBL/GenBank/DDBJ databases">
        <title>Massive genome expansion in bonnet fungi (Mycena s.s.) driven by repeated elements and novel gene families across ecological guilds.</title>
        <authorList>
            <consortium name="Lawrence Berkeley National Laboratory"/>
            <person name="Harder C.B."/>
            <person name="Miyauchi S."/>
            <person name="Viragh M."/>
            <person name="Kuo A."/>
            <person name="Thoen E."/>
            <person name="Andreopoulos B."/>
            <person name="Lu D."/>
            <person name="Skrede I."/>
            <person name="Drula E."/>
            <person name="Henrissat B."/>
            <person name="Morin E."/>
            <person name="Kohler A."/>
            <person name="Barry K."/>
            <person name="LaButti K."/>
            <person name="Morin E."/>
            <person name="Salamov A."/>
            <person name="Lipzen A."/>
            <person name="Mereny Z."/>
            <person name="Hegedus B."/>
            <person name="Baldrian P."/>
            <person name="Stursova M."/>
            <person name="Weitz H."/>
            <person name="Taylor A."/>
            <person name="Grigoriev I.V."/>
            <person name="Nagy L.G."/>
            <person name="Martin F."/>
            <person name="Kauserud H."/>
        </authorList>
    </citation>
    <scope>NUCLEOTIDE SEQUENCE</scope>
    <source>
        <strain evidence="1">CBHHK200</strain>
    </source>
</reference>
<protein>
    <submittedName>
        <fullName evidence="1">Uncharacterized protein</fullName>
    </submittedName>
</protein>
<proteinExistence type="predicted"/>
<evidence type="ECO:0000313" key="2">
    <source>
        <dbReference type="Proteomes" id="UP001218188"/>
    </source>
</evidence>
<keyword evidence="2" id="KW-1185">Reference proteome</keyword>
<accession>A0AAD6SLG7</accession>
<organism evidence="1 2">
    <name type="scientific">Mycena alexandri</name>
    <dbReference type="NCBI Taxonomy" id="1745969"/>
    <lineage>
        <taxon>Eukaryota</taxon>
        <taxon>Fungi</taxon>
        <taxon>Dikarya</taxon>
        <taxon>Basidiomycota</taxon>
        <taxon>Agaricomycotina</taxon>
        <taxon>Agaricomycetes</taxon>
        <taxon>Agaricomycetidae</taxon>
        <taxon>Agaricales</taxon>
        <taxon>Marasmiineae</taxon>
        <taxon>Mycenaceae</taxon>
        <taxon>Mycena</taxon>
    </lineage>
</organism>
<comment type="caution">
    <text evidence="1">The sequence shown here is derived from an EMBL/GenBank/DDBJ whole genome shotgun (WGS) entry which is preliminary data.</text>
</comment>
<dbReference type="Proteomes" id="UP001218188">
    <property type="component" value="Unassembled WGS sequence"/>
</dbReference>
<sequence>MSSERSVWQRHISGFSFCDFGFAYPRDDLRRSTLALKPSTRPTSAFLVQMHRISRPPPMERPCEFQEQQLLKDYILALIGFFSPIPRRRSCQIASLVVPQAISVETQQQGFHGPSGFDSRRQGQPSLFGFEAPRRYVGPFYLSQLRAASQNPTCGWEMAHAWIVLHLNYSLAWREPGSKTEPERRHENIWEVQLPHIDRRDHSVRRHHDNALHEARIYFFLSTHEFIRALVIYLPRYNAEARPRSFRTFDVYWNSEYRTPRCGKFAHSGEDW</sequence>
<dbReference type="EMBL" id="JARJCM010000119">
    <property type="protein sequence ID" value="KAJ7027777.1"/>
    <property type="molecule type" value="Genomic_DNA"/>
</dbReference>
<dbReference type="AlphaFoldDB" id="A0AAD6SLG7"/>
<name>A0AAD6SLG7_9AGAR</name>
<gene>
    <name evidence="1" type="ORF">C8F04DRAFT_1237926</name>
</gene>
<evidence type="ECO:0000313" key="1">
    <source>
        <dbReference type="EMBL" id="KAJ7027777.1"/>
    </source>
</evidence>